<dbReference type="Pfam" id="PF07228">
    <property type="entry name" value="SpoIIE"/>
    <property type="match status" value="1"/>
</dbReference>
<evidence type="ECO:0000256" key="4">
    <source>
        <dbReference type="ARBA" id="ARBA00022723"/>
    </source>
</evidence>
<dbReference type="AlphaFoldDB" id="A0A543CJ90"/>
<dbReference type="EC" id="3.1.3.16" evidence="1"/>
<keyword evidence="20" id="KW-1185">Reference proteome</keyword>
<reference evidence="19 20" key="1">
    <citation type="submission" date="2019-06" db="EMBL/GenBank/DDBJ databases">
        <title>Sequencing the genomes of 1000 actinobacteria strains.</title>
        <authorList>
            <person name="Klenk H.-P."/>
        </authorList>
    </citation>
    <scope>NUCLEOTIDE SEQUENCE [LARGE SCALE GENOMIC DNA]</scope>
    <source>
        <strain evidence="19 20">DSM 102200</strain>
    </source>
</reference>
<keyword evidence="3" id="KW-0808">Transferase</keyword>
<dbReference type="InterPro" id="IPR036457">
    <property type="entry name" value="PPM-type-like_dom_sf"/>
</dbReference>
<dbReference type="OrthoDB" id="118142at2"/>
<keyword evidence="5" id="KW-0547">Nucleotide-binding</keyword>
<dbReference type="GO" id="GO:0016301">
    <property type="term" value="F:kinase activity"/>
    <property type="evidence" value="ECO:0007669"/>
    <property type="project" value="UniProtKB-KW"/>
</dbReference>
<dbReference type="GO" id="GO:0004722">
    <property type="term" value="F:protein serine/threonine phosphatase activity"/>
    <property type="evidence" value="ECO:0007669"/>
    <property type="project" value="UniProtKB-EC"/>
</dbReference>
<evidence type="ECO:0000259" key="18">
    <source>
        <dbReference type="SMART" id="SM00331"/>
    </source>
</evidence>
<gene>
    <name evidence="19" type="ORF">FB559_2744</name>
</gene>
<dbReference type="Gene3D" id="3.30.450.40">
    <property type="match status" value="1"/>
</dbReference>
<evidence type="ECO:0000256" key="15">
    <source>
        <dbReference type="ARBA" id="ARBA00081350"/>
    </source>
</evidence>
<feature type="domain" description="PPM-type phosphatase" evidence="18">
    <location>
        <begin position="198"/>
        <end position="412"/>
    </location>
</feature>
<protein>
    <recommendedName>
        <fullName evidence="1">protein-serine/threonine phosphatase</fullName>
        <ecNumber evidence="1">3.1.3.16</ecNumber>
    </recommendedName>
    <alternativeName>
        <fullName evidence="15">Protein-serine/threonine phosphatase</fullName>
    </alternativeName>
    <alternativeName>
        <fullName evidence="14">Serine/threonine-protein kinase</fullName>
    </alternativeName>
</protein>
<evidence type="ECO:0000256" key="12">
    <source>
        <dbReference type="ARBA" id="ARBA00047761"/>
    </source>
</evidence>
<evidence type="ECO:0000259" key="17">
    <source>
        <dbReference type="SMART" id="SM00065"/>
    </source>
</evidence>
<dbReference type="GO" id="GO:0005524">
    <property type="term" value="F:ATP binding"/>
    <property type="evidence" value="ECO:0007669"/>
    <property type="project" value="UniProtKB-KW"/>
</dbReference>
<keyword evidence="2" id="KW-0597">Phosphoprotein</keyword>
<dbReference type="FunFam" id="3.60.40.10:FF:000005">
    <property type="entry name" value="Serine/threonine protein phosphatase"/>
    <property type="match status" value="1"/>
</dbReference>
<dbReference type="SMART" id="SM00065">
    <property type="entry name" value="GAF"/>
    <property type="match status" value="1"/>
</dbReference>
<proteinExistence type="predicted"/>
<feature type="domain" description="GAF" evidence="17">
    <location>
        <begin position="23"/>
        <end position="178"/>
    </location>
</feature>
<keyword evidence="7" id="KW-0378">Hydrolase</keyword>
<dbReference type="SMART" id="SM00331">
    <property type="entry name" value="PP2C_SIG"/>
    <property type="match status" value="1"/>
</dbReference>
<dbReference type="SUPFAM" id="SSF81606">
    <property type="entry name" value="PP2C-like"/>
    <property type="match status" value="1"/>
</dbReference>
<keyword evidence="11" id="KW-0464">Manganese</keyword>
<evidence type="ECO:0000256" key="11">
    <source>
        <dbReference type="ARBA" id="ARBA00023211"/>
    </source>
</evidence>
<evidence type="ECO:0000256" key="13">
    <source>
        <dbReference type="ARBA" id="ARBA00056274"/>
    </source>
</evidence>
<keyword evidence="6" id="KW-0418">Kinase</keyword>
<accession>A0A543CJ90</accession>
<evidence type="ECO:0000256" key="16">
    <source>
        <dbReference type="SAM" id="MobiDB-lite"/>
    </source>
</evidence>
<dbReference type="EMBL" id="VFOZ01000001">
    <property type="protein sequence ID" value="TQL97168.1"/>
    <property type="molecule type" value="Genomic_DNA"/>
</dbReference>
<dbReference type="InterPro" id="IPR052016">
    <property type="entry name" value="Bact_Sigma-Reg"/>
</dbReference>
<keyword evidence="8" id="KW-0067">ATP-binding</keyword>
<dbReference type="SUPFAM" id="SSF55781">
    <property type="entry name" value="GAF domain-like"/>
    <property type="match status" value="1"/>
</dbReference>
<dbReference type="Proteomes" id="UP000316096">
    <property type="component" value="Unassembled WGS sequence"/>
</dbReference>
<evidence type="ECO:0000256" key="5">
    <source>
        <dbReference type="ARBA" id="ARBA00022741"/>
    </source>
</evidence>
<dbReference type="InterPro" id="IPR001932">
    <property type="entry name" value="PPM-type_phosphatase-like_dom"/>
</dbReference>
<evidence type="ECO:0000256" key="9">
    <source>
        <dbReference type="ARBA" id="ARBA00022842"/>
    </source>
</evidence>
<evidence type="ECO:0000256" key="6">
    <source>
        <dbReference type="ARBA" id="ARBA00022777"/>
    </source>
</evidence>
<evidence type="ECO:0000256" key="1">
    <source>
        <dbReference type="ARBA" id="ARBA00013081"/>
    </source>
</evidence>
<dbReference type="PANTHER" id="PTHR43156:SF2">
    <property type="entry name" value="STAGE II SPORULATION PROTEIN E"/>
    <property type="match status" value="1"/>
</dbReference>
<dbReference type="InterPro" id="IPR003018">
    <property type="entry name" value="GAF"/>
</dbReference>
<evidence type="ECO:0000256" key="3">
    <source>
        <dbReference type="ARBA" id="ARBA00022679"/>
    </source>
</evidence>
<comment type="catalytic activity">
    <reaction evidence="12">
        <text>O-phospho-L-seryl-[protein] + H2O = L-seryl-[protein] + phosphate</text>
        <dbReference type="Rhea" id="RHEA:20629"/>
        <dbReference type="Rhea" id="RHEA-COMP:9863"/>
        <dbReference type="Rhea" id="RHEA-COMP:11604"/>
        <dbReference type="ChEBI" id="CHEBI:15377"/>
        <dbReference type="ChEBI" id="CHEBI:29999"/>
        <dbReference type="ChEBI" id="CHEBI:43474"/>
        <dbReference type="ChEBI" id="CHEBI:83421"/>
        <dbReference type="EC" id="3.1.3.16"/>
    </reaction>
</comment>
<name>A0A543CJ90_9ACTN</name>
<sequence length="464" mass="50409">MADGTQRHTFISQVSTAIGSSLDADKALRRLVRLMVPALADWCAADLLEGGTVRRVSAAGRKAGQPATDLPWALPVTSHARLARVLLGAGPMLLTGLTARGRARDATHRRELEEFERLGAHTAIMASVRARGNVLGALTLVTNTPDRSLTEEDLPWVEDLAHRVGLAIDNARLYLLQKQMAQRMQLSLLPRLPDIAPLGVAARYAPARESSEVGGDWYDCFRLADGAPALVIGDIAGHDLKAAVQMSQVRNMTRALAWDREGPPSEIVGRLDQALDGVGEGVVATMVLARVEVSAPGHWRLRWTNAGHPPPLLVTRAGEARFLKDGHDHLLGVDVERARPDACEPLPPESTVLFYTDGLIERRTESLDRGMTRLRQQTIALSDLDIDTFCDKLLSMARADHEDDIAVIALRLPPATATARFRNARRPGGACREAVNLRRAGSDGCGRSSRRARPRGRPNLPEPG</sequence>
<evidence type="ECO:0000313" key="20">
    <source>
        <dbReference type="Proteomes" id="UP000316096"/>
    </source>
</evidence>
<dbReference type="Pfam" id="PF01590">
    <property type="entry name" value="GAF"/>
    <property type="match status" value="1"/>
</dbReference>
<dbReference type="InterPro" id="IPR029016">
    <property type="entry name" value="GAF-like_dom_sf"/>
</dbReference>
<evidence type="ECO:0000313" key="19">
    <source>
        <dbReference type="EMBL" id="TQL97168.1"/>
    </source>
</evidence>
<keyword evidence="4" id="KW-0479">Metal-binding</keyword>
<comment type="function">
    <text evidence="13">Primarily acts as an independent SigF regulator that is sensitive to the osmosensory signal, mediating the cross talk of PknD with the SigF regulon. Possesses both phosphatase and kinase activities. The kinase domain functions as a classic anti-sigma factor-like kinase to phosphorylate the anti-anti-sigma factor domain at the canonical regulatory site, and the phosphatase domain antagonizes this activity.</text>
</comment>
<evidence type="ECO:0000256" key="2">
    <source>
        <dbReference type="ARBA" id="ARBA00022553"/>
    </source>
</evidence>
<keyword evidence="9" id="KW-0460">Magnesium</keyword>
<dbReference type="GO" id="GO:0046872">
    <property type="term" value="F:metal ion binding"/>
    <property type="evidence" value="ECO:0007669"/>
    <property type="project" value="UniProtKB-KW"/>
</dbReference>
<feature type="region of interest" description="Disordered" evidence="16">
    <location>
        <begin position="440"/>
        <end position="464"/>
    </location>
</feature>
<evidence type="ECO:0000256" key="10">
    <source>
        <dbReference type="ARBA" id="ARBA00022912"/>
    </source>
</evidence>
<evidence type="ECO:0000256" key="7">
    <source>
        <dbReference type="ARBA" id="ARBA00022801"/>
    </source>
</evidence>
<dbReference type="Gene3D" id="3.60.40.10">
    <property type="entry name" value="PPM-type phosphatase domain"/>
    <property type="match status" value="1"/>
</dbReference>
<comment type="caution">
    <text evidence="19">The sequence shown here is derived from an EMBL/GenBank/DDBJ whole genome shotgun (WGS) entry which is preliminary data.</text>
</comment>
<evidence type="ECO:0000256" key="14">
    <source>
        <dbReference type="ARBA" id="ARBA00075117"/>
    </source>
</evidence>
<organism evidence="19 20">
    <name type="scientific">Actinoallomurus bryophytorum</name>
    <dbReference type="NCBI Taxonomy" id="1490222"/>
    <lineage>
        <taxon>Bacteria</taxon>
        <taxon>Bacillati</taxon>
        <taxon>Actinomycetota</taxon>
        <taxon>Actinomycetes</taxon>
        <taxon>Streptosporangiales</taxon>
        <taxon>Thermomonosporaceae</taxon>
        <taxon>Actinoallomurus</taxon>
    </lineage>
</organism>
<evidence type="ECO:0000256" key="8">
    <source>
        <dbReference type="ARBA" id="ARBA00022840"/>
    </source>
</evidence>
<dbReference type="PANTHER" id="PTHR43156">
    <property type="entry name" value="STAGE II SPORULATION PROTEIN E-RELATED"/>
    <property type="match status" value="1"/>
</dbReference>
<keyword evidence="10" id="KW-0904">Protein phosphatase</keyword>